<dbReference type="InterPro" id="IPR050638">
    <property type="entry name" value="AA-Vitamin_Transporters"/>
</dbReference>
<keyword evidence="3 6" id="KW-0812">Transmembrane</keyword>
<dbReference type="PANTHER" id="PTHR32322:SF2">
    <property type="entry name" value="EAMA DOMAIN-CONTAINING PROTEIN"/>
    <property type="match status" value="1"/>
</dbReference>
<comment type="caution">
    <text evidence="8">The sequence shown here is derived from an EMBL/GenBank/DDBJ whole genome shotgun (WGS) entry which is preliminary data.</text>
</comment>
<accession>A0A956RRM3</accession>
<feature type="transmembrane region" description="Helical" evidence="6">
    <location>
        <begin position="258"/>
        <end position="275"/>
    </location>
</feature>
<reference evidence="8" key="2">
    <citation type="journal article" date="2021" name="Microbiome">
        <title>Successional dynamics and alternative stable states in a saline activated sludge microbial community over 9 years.</title>
        <authorList>
            <person name="Wang Y."/>
            <person name="Ye J."/>
            <person name="Ju F."/>
            <person name="Liu L."/>
            <person name="Boyd J.A."/>
            <person name="Deng Y."/>
            <person name="Parks D.H."/>
            <person name="Jiang X."/>
            <person name="Yin X."/>
            <person name="Woodcroft B.J."/>
            <person name="Tyson G.W."/>
            <person name="Hugenholtz P."/>
            <person name="Polz M.F."/>
            <person name="Zhang T."/>
        </authorList>
    </citation>
    <scope>NUCLEOTIDE SEQUENCE</scope>
    <source>
        <strain evidence="8">HKST-UBA01</strain>
    </source>
</reference>
<dbReference type="AlphaFoldDB" id="A0A956RRM3"/>
<feature type="domain" description="EamA" evidence="7">
    <location>
        <begin position="159"/>
        <end position="298"/>
    </location>
</feature>
<feature type="transmembrane region" description="Helical" evidence="6">
    <location>
        <begin position="35"/>
        <end position="54"/>
    </location>
</feature>
<protein>
    <submittedName>
        <fullName evidence="8">DMT family transporter</fullName>
    </submittedName>
</protein>
<dbReference type="InterPro" id="IPR000620">
    <property type="entry name" value="EamA_dom"/>
</dbReference>
<evidence type="ECO:0000313" key="8">
    <source>
        <dbReference type="EMBL" id="MCA9730150.1"/>
    </source>
</evidence>
<keyword evidence="5 6" id="KW-0472">Membrane</keyword>
<organism evidence="8 9">
    <name type="scientific">Eiseniibacteriota bacterium</name>
    <dbReference type="NCBI Taxonomy" id="2212470"/>
    <lineage>
        <taxon>Bacteria</taxon>
        <taxon>Candidatus Eiseniibacteriota</taxon>
    </lineage>
</organism>
<dbReference type="Proteomes" id="UP000697710">
    <property type="component" value="Unassembled WGS sequence"/>
</dbReference>
<feature type="transmembrane region" description="Helical" evidence="6">
    <location>
        <begin position="70"/>
        <end position="93"/>
    </location>
</feature>
<feature type="domain" description="EamA" evidence="7">
    <location>
        <begin position="4"/>
        <end position="142"/>
    </location>
</feature>
<reference evidence="8" key="1">
    <citation type="submission" date="2020-04" db="EMBL/GenBank/DDBJ databases">
        <authorList>
            <person name="Zhang T."/>
        </authorList>
    </citation>
    <scope>NUCLEOTIDE SEQUENCE</scope>
    <source>
        <strain evidence="8">HKST-UBA01</strain>
    </source>
</reference>
<evidence type="ECO:0000256" key="1">
    <source>
        <dbReference type="ARBA" id="ARBA00004141"/>
    </source>
</evidence>
<gene>
    <name evidence="8" type="ORF">KC729_20870</name>
</gene>
<evidence type="ECO:0000256" key="3">
    <source>
        <dbReference type="ARBA" id="ARBA00022692"/>
    </source>
</evidence>
<feature type="transmembrane region" description="Helical" evidence="6">
    <location>
        <begin position="225"/>
        <end position="246"/>
    </location>
</feature>
<feature type="transmembrane region" description="Helical" evidence="6">
    <location>
        <begin position="126"/>
        <end position="145"/>
    </location>
</feature>
<feature type="transmembrane region" description="Helical" evidence="6">
    <location>
        <begin position="157"/>
        <end position="182"/>
    </location>
</feature>
<evidence type="ECO:0000313" key="9">
    <source>
        <dbReference type="Proteomes" id="UP000697710"/>
    </source>
</evidence>
<dbReference type="SUPFAM" id="SSF103481">
    <property type="entry name" value="Multidrug resistance efflux transporter EmrE"/>
    <property type="match status" value="2"/>
</dbReference>
<dbReference type="Gene3D" id="1.10.3730.20">
    <property type="match status" value="1"/>
</dbReference>
<keyword evidence="4 6" id="KW-1133">Transmembrane helix</keyword>
<name>A0A956RRM3_UNCEI</name>
<dbReference type="GO" id="GO:0016020">
    <property type="term" value="C:membrane"/>
    <property type="evidence" value="ECO:0007669"/>
    <property type="project" value="UniProtKB-SubCell"/>
</dbReference>
<dbReference type="Pfam" id="PF00892">
    <property type="entry name" value="EamA"/>
    <property type="match status" value="2"/>
</dbReference>
<evidence type="ECO:0000256" key="4">
    <source>
        <dbReference type="ARBA" id="ARBA00022989"/>
    </source>
</evidence>
<dbReference type="EMBL" id="JAGQHR010001015">
    <property type="protein sequence ID" value="MCA9730150.1"/>
    <property type="molecule type" value="Genomic_DNA"/>
</dbReference>
<comment type="subcellular location">
    <subcellularLocation>
        <location evidence="1">Membrane</location>
        <topology evidence="1">Multi-pass membrane protein</topology>
    </subcellularLocation>
</comment>
<evidence type="ECO:0000256" key="2">
    <source>
        <dbReference type="ARBA" id="ARBA00007362"/>
    </source>
</evidence>
<feature type="transmembrane region" description="Helical" evidence="6">
    <location>
        <begin position="6"/>
        <end position="23"/>
    </location>
</feature>
<feature type="transmembrane region" description="Helical" evidence="6">
    <location>
        <begin position="100"/>
        <end position="120"/>
    </location>
</feature>
<proteinExistence type="inferred from homology"/>
<feature type="transmembrane region" description="Helical" evidence="6">
    <location>
        <begin position="188"/>
        <end position="209"/>
    </location>
</feature>
<sequence length="300" mass="32246">MPYLGETLALAAPITWSFAVIVFRRTGRDVPPLALNLFKITFAFGLLLATWFLLDRTGAAPATQPHSGKILMLLLASGVIGIGIADTLFLMALNRIGAGLHAIVTTSYSPAIIVMSVLYLGERLSMVQGLGVVAILTAVLSVTSMRGPHRELDRRTLTLGTILGISAMVAQAVSVVMVKPVLDQMSVVWANCWRMAGGIGSLLLLLPILPREQRAGLHSLRRWSLWPAMILGSLLGNYVSLMLWLGGMKYTQASVASALNQTSTLWTFLLAALLLREPVTWKRTVGLAIGMLGVALVTFG</sequence>
<dbReference type="InterPro" id="IPR037185">
    <property type="entry name" value="EmrE-like"/>
</dbReference>
<evidence type="ECO:0000259" key="7">
    <source>
        <dbReference type="Pfam" id="PF00892"/>
    </source>
</evidence>
<comment type="similarity">
    <text evidence="2">Belongs to the EamA transporter family.</text>
</comment>
<evidence type="ECO:0000256" key="5">
    <source>
        <dbReference type="ARBA" id="ARBA00023136"/>
    </source>
</evidence>
<dbReference type="PANTHER" id="PTHR32322">
    <property type="entry name" value="INNER MEMBRANE TRANSPORTER"/>
    <property type="match status" value="1"/>
</dbReference>
<evidence type="ECO:0000256" key="6">
    <source>
        <dbReference type="SAM" id="Phobius"/>
    </source>
</evidence>